<evidence type="ECO:0000256" key="3">
    <source>
        <dbReference type="ARBA" id="ARBA00022692"/>
    </source>
</evidence>
<dbReference type="PANTHER" id="PTHR16172:SF30">
    <property type="entry name" value="SUGAR BABY, ISOFORM C"/>
    <property type="match status" value="1"/>
</dbReference>
<dbReference type="AlphaFoldDB" id="B7Q8X6"/>
<dbReference type="Proteomes" id="UP000001555">
    <property type="component" value="Unassembled WGS sequence"/>
</dbReference>
<feature type="transmembrane region" description="Helical" evidence="6">
    <location>
        <begin position="371"/>
        <end position="396"/>
    </location>
</feature>
<dbReference type="VEuPathDB" id="VectorBase:ISCP_021743"/>
<feature type="transmembrane region" description="Helical" evidence="6">
    <location>
        <begin position="235"/>
        <end position="252"/>
    </location>
</feature>
<dbReference type="EMBL" id="ABJB010729700">
    <property type="status" value="NOT_ANNOTATED_CDS"/>
    <property type="molecule type" value="Genomic_DNA"/>
</dbReference>
<dbReference type="InterPro" id="IPR024989">
    <property type="entry name" value="MFS_assoc_dom"/>
</dbReference>
<feature type="transmembrane region" description="Helical" evidence="6">
    <location>
        <begin position="194"/>
        <end position="214"/>
    </location>
</feature>
<dbReference type="PANTHER" id="PTHR16172">
    <property type="entry name" value="MAJOR FACILITATOR SUPERFAMILY DOMAIN-CONTAINING PROTEIN 6-LIKE"/>
    <property type="match status" value="1"/>
</dbReference>
<feature type="domain" description="Major facilitator superfamily associated" evidence="7">
    <location>
        <begin position="10"/>
        <end position="449"/>
    </location>
</feature>
<keyword evidence="4 6" id="KW-1133">Transmembrane helix</keyword>
<evidence type="ECO:0000313" key="9">
    <source>
        <dbReference type="EnsemblMetazoa" id="ISCW020952-PA"/>
    </source>
</evidence>
<keyword evidence="10" id="KW-1185">Reference proteome</keyword>
<proteinExistence type="inferred from homology"/>
<evidence type="ECO:0000256" key="6">
    <source>
        <dbReference type="SAM" id="Phobius"/>
    </source>
</evidence>
<evidence type="ECO:0000313" key="8">
    <source>
        <dbReference type="EMBL" id="EEC15298.1"/>
    </source>
</evidence>
<evidence type="ECO:0000313" key="10">
    <source>
        <dbReference type="Proteomes" id="UP000001555"/>
    </source>
</evidence>
<dbReference type="InParanoid" id="B7Q8X6"/>
<evidence type="ECO:0000256" key="5">
    <source>
        <dbReference type="ARBA" id="ARBA00023136"/>
    </source>
</evidence>
<dbReference type="OrthoDB" id="515887at2759"/>
<dbReference type="Pfam" id="PF12832">
    <property type="entry name" value="MFS_1_like"/>
    <property type="match status" value="1"/>
</dbReference>
<accession>B7Q8X6</accession>
<dbReference type="EnsemblMetazoa" id="ISCW020952-RA">
    <property type="protein sequence ID" value="ISCW020952-PA"/>
    <property type="gene ID" value="ISCW020952"/>
</dbReference>
<sequence>MKWSFDKSLLPLKIHYFFCGAHIYVRVYYTSVGRRIGISEEAIAYIFGILPIVVILVKFVIAYIVDKTEKASAMLIVLQATLLVSNGVTFFSHYFQNQVKQTNVSVKCLESIAFSPIQLSSSLSFQNLSESFLCNASCRANESHTEPIATIINFRPGNGSMFCRLKSWKGTPSDKSSCELSCMNKVVAANAFSLWLYVVFVVTATAVSMATMVVTDSATCEVLAEKGSFVGKLRLWAFVSIGMSSLLIGALIGVDNSGIENNVGFTPCFYVVAVFALLDILFLFRAPRLKMSNRSTSFFKDTWTVLKSIDMMVFSLFSCFIGAFGAFHVSYNVWFLEDIGSSQLTIGLASAVQNLAVQAPLLFVSGHIFKGLGYFLTCSLIFLAFALKFVGFSLIYNPWYAVVVDVTYGAAHSLMTGAMPAFAQDRAPGGTVTTILSVLIACTEGIGEYFSRLI</sequence>
<reference evidence="8 10" key="1">
    <citation type="submission" date="2008-03" db="EMBL/GenBank/DDBJ databases">
        <title>Annotation of Ixodes scapularis.</title>
        <authorList>
            <consortium name="Ixodes scapularis Genome Project Consortium"/>
            <person name="Caler E."/>
            <person name="Hannick L.I."/>
            <person name="Bidwell S."/>
            <person name="Joardar V."/>
            <person name="Thiagarajan M."/>
            <person name="Amedeo P."/>
            <person name="Galinsky K.J."/>
            <person name="Schobel S."/>
            <person name="Inman J."/>
            <person name="Hostetler J."/>
            <person name="Miller J."/>
            <person name="Hammond M."/>
            <person name="Megy K."/>
            <person name="Lawson D."/>
            <person name="Kodira C."/>
            <person name="Sutton G."/>
            <person name="Meyer J."/>
            <person name="Hill C.A."/>
            <person name="Birren B."/>
            <person name="Nene V."/>
            <person name="Collins F."/>
            <person name="Alarcon-Chaidez F."/>
            <person name="Wikel S."/>
            <person name="Strausberg R."/>
        </authorList>
    </citation>
    <scope>NUCLEOTIDE SEQUENCE [LARGE SCALE GENOMIC DNA]</scope>
    <source>
        <strain evidence="10">Wikel</strain>
        <strain evidence="8">Wikel colony</strain>
    </source>
</reference>
<evidence type="ECO:0000256" key="1">
    <source>
        <dbReference type="ARBA" id="ARBA00004141"/>
    </source>
</evidence>
<dbReference type="VEuPathDB" id="VectorBase:ISCW020952"/>
<comment type="subcellular location">
    <subcellularLocation>
        <location evidence="1">Membrane</location>
        <topology evidence="1">Multi-pass membrane protein</topology>
    </subcellularLocation>
</comment>
<dbReference type="InterPro" id="IPR051717">
    <property type="entry name" value="MFS_MFSD6"/>
</dbReference>
<keyword evidence="5 6" id="KW-0472">Membrane</keyword>
<evidence type="ECO:0000256" key="4">
    <source>
        <dbReference type="ARBA" id="ARBA00022989"/>
    </source>
</evidence>
<comment type="similarity">
    <text evidence="2">Belongs to the major facilitator superfamily. MFSD6 family.</text>
</comment>
<name>B7Q8X6_IXOSC</name>
<evidence type="ECO:0000259" key="7">
    <source>
        <dbReference type="Pfam" id="PF12832"/>
    </source>
</evidence>
<dbReference type="SUPFAM" id="SSF103473">
    <property type="entry name" value="MFS general substrate transporter"/>
    <property type="match status" value="1"/>
</dbReference>
<dbReference type="InterPro" id="IPR036259">
    <property type="entry name" value="MFS_trans_sf"/>
</dbReference>
<feature type="transmembrane region" description="Helical" evidence="6">
    <location>
        <begin position="305"/>
        <end position="331"/>
    </location>
</feature>
<reference evidence="9" key="2">
    <citation type="submission" date="2020-05" db="UniProtKB">
        <authorList>
            <consortium name="EnsemblMetazoa"/>
        </authorList>
    </citation>
    <scope>IDENTIFICATION</scope>
    <source>
        <strain evidence="9">wikel</strain>
    </source>
</reference>
<dbReference type="EMBL" id="DS886620">
    <property type="protein sequence ID" value="EEC15298.1"/>
    <property type="molecule type" value="Genomic_DNA"/>
</dbReference>
<feature type="transmembrane region" description="Helical" evidence="6">
    <location>
        <begin position="343"/>
        <end position="364"/>
    </location>
</feature>
<organism>
    <name type="scientific">Ixodes scapularis</name>
    <name type="common">Black-legged tick</name>
    <name type="synonym">Deer tick</name>
    <dbReference type="NCBI Taxonomy" id="6945"/>
    <lineage>
        <taxon>Eukaryota</taxon>
        <taxon>Metazoa</taxon>
        <taxon>Ecdysozoa</taxon>
        <taxon>Arthropoda</taxon>
        <taxon>Chelicerata</taxon>
        <taxon>Arachnida</taxon>
        <taxon>Acari</taxon>
        <taxon>Parasitiformes</taxon>
        <taxon>Ixodida</taxon>
        <taxon>Ixodoidea</taxon>
        <taxon>Ixodidae</taxon>
        <taxon>Ixodinae</taxon>
        <taxon>Ixodes</taxon>
    </lineage>
</organism>
<protein>
    <recommendedName>
        <fullName evidence="7">Major facilitator superfamily associated domain-containing protein</fullName>
    </recommendedName>
</protein>
<dbReference type="VEuPathDB" id="VectorBase:ISCI020952"/>
<keyword evidence="3 6" id="KW-0812">Transmembrane</keyword>
<feature type="transmembrane region" description="Helical" evidence="6">
    <location>
        <begin position="72"/>
        <end position="95"/>
    </location>
</feature>
<dbReference type="HOGENOM" id="CLU_013133_0_2_1"/>
<feature type="transmembrane region" description="Helical" evidence="6">
    <location>
        <begin position="42"/>
        <end position="65"/>
    </location>
</feature>
<feature type="non-terminal residue" evidence="8">
    <location>
        <position position="454"/>
    </location>
</feature>
<evidence type="ECO:0000256" key="2">
    <source>
        <dbReference type="ARBA" id="ARBA00005241"/>
    </source>
</evidence>
<feature type="transmembrane region" description="Helical" evidence="6">
    <location>
        <begin position="264"/>
        <end position="284"/>
    </location>
</feature>
<dbReference type="Gene3D" id="1.20.1250.20">
    <property type="entry name" value="MFS general substrate transporter like domains"/>
    <property type="match status" value="1"/>
</dbReference>
<dbReference type="GO" id="GO:0016020">
    <property type="term" value="C:membrane"/>
    <property type="evidence" value="ECO:0000318"/>
    <property type="project" value="GO_Central"/>
</dbReference>
<gene>
    <name evidence="8" type="ORF">IscW_ISCW020952</name>
</gene>
<dbReference type="PaxDb" id="6945-B7Q8X6"/>